<dbReference type="SUPFAM" id="SSF81606">
    <property type="entry name" value="PP2C-like"/>
    <property type="match status" value="1"/>
</dbReference>
<dbReference type="InterPro" id="IPR029787">
    <property type="entry name" value="Nucleotide_cyclase"/>
</dbReference>
<dbReference type="PANTHER" id="PTHR48051">
    <property type="match status" value="1"/>
</dbReference>
<dbReference type="PROSITE" id="PS50125">
    <property type="entry name" value="GUANYLATE_CYCLASE_2"/>
    <property type="match status" value="1"/>
</dbReference>
<dbReference type="Pfam" id="PF00481">
    <property type="entry name" value="PP2C"/>
    <property type="match status" value="1"/>
</dbReference>
<dbReference type="OMA" id="RESDNPM"/>
<evidence type="ECO:0000256" key="1">
    <source>
        <dbReference type="ARBA" id="ARBA00022614"/>
    </source>
</evidence>
<dbReference type="Gene3D" id="3.80.10.10">
    <property type="entry name" value="Ribonuclease Inhibitor"/>
    <property type="match status" value="3"/>
</dbReference>
<dbReference type="SMART" id="SM00044">
    <property type="entry name" value="CYCc"/>
    <property type="match status" value="1"/>
</dbReference>
<accession>A0A1U7LN12</accession>
<dbReference type="STRING" id="1198029.A0A1U7LN12"/>
<sequence length="1260" mass="140237">DLQTLETIPVSLFRHAADIVSLNISKNLSLQLPSDILQSCVNLRELRFAYNEARRLMSNLSLAQKLTHLDVSNNRLEDLGNAGLHKIETLVALKLQNNRLSALPAAFADLRHLRSLNISTNNFTEFPLPVCSIASLVDLDVSFNRLESLPAQVGSLHALDRLIANNNRFQGAFPDTMRNMQSLRELDIRFNFFTNIQVLAEIPNLESAYCGNNSATAFDPKLLRLKTLHLSKNPITQFSIASSTQSLVFLTLTSAKLAVIPPAAFDNMLNLERLVLDNNQLSTIPAEIGKLKRLQHFSCIKNLLSSLPPEIGQLTNLKSLDVHNNNLKVLPAEIWQLTNLSFLNASSNVLCSFPAPPPQGSLSSTGTATTTPSDEKIPDPQRKQSVVSFSRMNTTMAATLRTLLLGDNRYSDDVFQELSVLTELRVLNLSFNEIIEVPPSALGRLQNLVELYLSGNELNSLPAEDFERIPTLRILHVNANKLQTLPAELGKIRRLLVLDVGSNSLKYNINNWPYDWNWNWNLDLVYLNMSGNKKLEIRPSISVNPAARERNLSDFTALTKLRVLGLMDVTLMVSSPPDQTEDRRVRTTSSEIHNMSYGMADSLGRDEHLSIIDLVVRRFRGNEHEAVFGLFDGQISSTCGNKISHFLQESFTTYLSAELSRLRKEEGIPDGLRRAFLNINREMGLAAGAGFNAKKGAQPLSQQRPSLVSMLGPETLTCGASALVIYLVGKTMYVANAGDAVALLSKTDGEAKLLSEKHHAALEIDRIREAGGVVSRDGKINDILELSRAIGYFHLVPIVQAAPYITEITLSEQDEFVILGNRELWEYISYQTAVDIARTEREDLMLAAQKLRDFAITYGASSKIMVMIIGVGDLFHKKSKARIRNASAQRGLSGSSAIEEEFILKKKRGKDELPADSDLARLEREVPPPVGELAMVFTDIKNSTALWETNYIAMRSAIKIHNSLMRRQLRIIGGYEVKTEGDAFMVSFPTTFSAMLWCFTVQTQLLLADWPQEILDSPHGKEIFDPVSGNVMYRGISVRMGIHYGSPVCEPDPITRRMDYFGPMVNRASRISAVADGGQITISSDAVREIKALETLLDDGDEEIDQDEFGDEILLASTRRDMSMLKKMGFGLVPIGDRKLKGLENPEFISLVYPKYLGPRLEMDLSSAAKPIVPAGPEQVFQSEQRSIDLRDLRHLGLLCLRLERLCSEYPLPGSTQSKMELLTGPLVIKIKEDEDNMVLAKVLENIVTRIEVPSCPHLN</sequence>
<name>A0A1U7LN12_NEOID</name>
<dbReference type="SUPFAM" id="SSF55073">
    <property type="entry name" value="Nucleotide cyclase"/>
    <property type="match status" value="1"/>
</dbReference>
<evidence type="ECO:0000256" key="3">
    <source>
        <dbReference type="SAM" id="MobiDB-lite"/>
    </source>
</evidence>
<proteinExistence type="predicted"/>
<keyword evidence="1" id="KW-0433">Leucine-rich repeat</keyword>
<dbReference type="InterPro" id="IPR003591">
    <property type="entry name" value="Leu-rich_rpt_typical-subtyp"/>
</dbReference>
<dbReference type="CDD" id="cd00143">
    <property type="entry name" value="PP2Cc"/>
    <property type="match status" value="1"/>
</dbReference>
<feature type="non-terminal residue" evidence="6">
    <location>
        <position position="1"/>
    </location>
</feature>
<feature type="domain" description="Guanylate cyclase" evidence="4">
    <location>
        <begin position="934"/>
        <end position="1072"/>
    </location>
</feature>
<feature type="domain" description="PPM-type phosphatase" evidence="5">
    <location>
        <begin position="596"/>
        <end position="871"/>
    </location>
</feature>
<comment type="caution">
    <text evidence="6">The sequence shown here is derived from an EMBL/GenBank/DDBJ whole genome shotgun (WGS) entry which is preliminary data.</text>
</comment>
<evidence type="ECO:0000313" key="6">
    <source>
        <dbReference type="EMBL" id="OLL24056.1"/>
    </source>
</evidence>
<dbReference type="InterPro" id="IPR001611">
    <property type="entry name" value="Leu-rich_rpt"/>
</dbReference>
<keyword evidence="7" id="KW-1185">Reference proteome</keyword>
<dbReference type="InterPro" id="IPR001932">
    <property type="entry name" value="PPM-type_phosphatase-like_dom"/>
</dbReference>
<dbReference type="GO" id="GO:0009190">
    <property type="term" value="P:cyclic nucleotide biosynthetic process"/>
    <property type="evidence" value="ECO:0007669"/>
    <property type="project" value="InterPro"/>
</dbReference>
<dbReference type="Proteomes" id="UP000186594">
    <property type="component" value="Unassembled WGS sequence"/>
</dbReference>
<dbReference type="SMART" id="SM00364">
    <property type="entry name" value="LRR_BAC"/>
    <property type="match status" value="11"/>
</dbReference>
<evidence type="ECO:0000259" key="5">
    <source>
        <dbReference type="PROSITE" id="PS51746"/>
    </source>
</evidence>
<reference evidence="6 7" key="1">
    <citation type="submission" date="2016-04" db="EMBL/GenBank/DDBJ databases">
        <title>Evolutionary innovation and constraint leading to complex multicellularity in the Ascomycota.</title>
        <authorList>
            <person name="Cisse O."/>
            <person name="Nguyen A."/>
            <person name="Hewitt D.A."/>
            <person name="Jedd G."/>
            <person name="Stajich J.E."/>
        </authorList>
    </citation>
    <scope>NUCLEOTIDE SEQUENCE [LARGE SCALE GENOMIC DNA]</scope>
    <source>
        <strain evidence="6 7">DAH-3</strain>
    </source>
</reference>
<dbReference type="OrthoDB" id="2021138at2759"/>
<feature type="compositionally biased region" description="Low complexity" evidence="3">
    <location>
        <begin position="361"/>
        <end position="372"/>
    </location>
</feature>
<keyword evidence="2" id="KW-0677">Repeat</keyword>
<dbReference type="PANTHER" id="PTHR48051:SF1">
    <property type="entry name" value="RAS SUPPRESSOR PROTEIN 1"/>
    <property type="match status" value="1"/>
</dbReference>
<dbReference type="Gene3D" id="3.30.70.1230">
    <property type="entry name" value="Nucleotide cyclase"/>
    <property type="match status" value="1"/>
</dbReference>
<dbReference type="Pfam" id="PF00560">
    <property type="entry name" value="LRR_1"/>
    <property type="match status" value="1"/>
</dbReference>
<dbReference type="InterPro" id="IPR050216">
    <property type="entry name" value="LRR_domain-containing"/>
</dbReference>
<dbReference type="CDD" id="cd07302">
    <property type="entry name" value="CHD"/>
    <property type="match status" value="1"/>
</dbReference>
<dbReference type="AlphaFoldDB" id="A0A1U7LN12"/>
<organism evidence="6 7">
    <name type="scientific">Neolecta irregularis (strain DAH-3)</name>
    <dbReference type="NCBI Taxonomy" id="1198029"/>
    <lineage>
        <taxon>Eukaryota</taxon>
        <taxon>Fungi</taxon>
        <taxon>Dikarya</taxon>
        <taxon>Ascomycota</taxon>
        <taxon>Taphrinomycotina</taxon>
        <taxon>Neolectales</taxon>
        <taxon>Neolectaceae</taxon>
        <taxon>Neolecta</taxon>
    </lineage>
</organism>
<dbReference type="FunFam" id="3.80.10.10:FF:000220">
    <property type="entry name" value="Adenylate cyclase AcyA"/>
    <property type="match status" value="1"/>
</dbReference>
<dbReference type="InterPro" id="IPR001054">
    <property type="entry name" value="A/G_cyclase"/>
</dbReference>
<feature type="region of interest" description="Disordered" evidence="3">
    <location>
        <begin position="357"/>
        <end position="382"/>
    </location>
</feature>
<dbReference type="InterPro" id="IPR032675">
    <property type="entry name" value="LRR_dom_sf"/>
</dbReference>
<evidence type="ECO:0000313" key="7">
    <source>
        <dbReference type="Proteomes" id="UP000186594"/>
    </source>
</evidence>
<dbReference type="Pfam" id="PF13855">
    <property type="entry name" value="LRR_8"/>
    <property type="match status" value="2"/>
</dbReference>
<dbReference type="InterPro" id="IPR055414">
    <property type="entry name" value="LRR_R13L4/SHOC2-like"/>
</dbReference>
<dbReference type="Pfam" id="PF23598">
    <property type="entry name" value="LRR_14"/>
    <property type="match status" value="1"/>
</dbReference>
<dbReference type="SMART" id="SM00369">
    <property type="entry name" value="LRR_TYP"/>
    <property type="match status" value="12"/>
</dbReference>
<dbReference type="PROSITE" id="PS51746">
    <property type="entry name" value="PPM_2"/>
    <property type="match status" value="1"/>
</dbReference>
<dbReference type="EMBL" id="LXFE01001003">
    <property type="protein sequence ID" value="OLL24056.1"/>
    <property type="molecule type" value="Genomic_DNA"/>
</dbReference>
<dbReference type="SMART" id="SM00332">
    <property type="entry name" value="PP2Cc"/>
    <property type="match status" value="1"/>
</dbReference>
<dbReference type="Pfam" id="PF00211">
    <property type="entry name" value="Guanylate_cyc"/>
    <property type="match status" value="1"/>
</dbReference>
<evidence type="ECO:0000256" key="2">
    <source>
        <dbReference type="ARBA" id="ARBA00022737"/>
    </source>
</evidence>
<feature type="compositionally biased region" description="Basic and acidic residues" evidence="3">
    <location>
        <begin position="373"/>
        <end position="382"/>
    </location>
</feature>
<dbReference type="GO" id="GO:0035556">
    <property type="term" value="P:intracellular signal transduction"/>
    <property type="evidence" value="ECO:0007669"/>
    <property type="project" value="InterPro"/>
</dbReference>
<dbReference type="SUPFAM" id="SSF52058">
    <property type="entry name" value="L domain-like"/>
    <property type="match status" value="2"/>
</dbReference>
<evidence type="ECO:0000259" key="4">
    <source>
        <dbReference type="PROSITE" id="PS50125"/>
    </source>
</evidence>
<dbReference type="PROSITE" id="PS51450">
    <property type="entry name" value="LRR"/>
    <property type="match status" value="4"/>
</dbReference>
<dbReference type="InterPro" id="IPR036457">
    <property type="entry name" value="PPM-type-like_dom_sf"/>
</dbReference>
<protein>
    <submittedName>
        <fullName evidence="6">Adenylate cyclase</fullName>
    </submittedName>
</protein>
<dbReference type="GO" id="GO:0005737">
    <property type="term" value="C:cytoplasm"/>
    <property type="evidence" value="ECO:0007669"/>
    <property type="project" value="TreeGrafter"/>
</dbReference>
<dbReference type="Gene3D" id="3.60.40.10">
    <property type="entry name" value="PPM-type phosphatase domain"/>
    <property type="match status" value="1"/>
</dbReference>
<gene>
    <name evidence="6" type="ORF">NEOLI_002086</name>
</gene>